<dbReference type="AlphaFoldDB" id="Q1YGT0"/>
<dbReference type="EMBL" id="AAPJ01000005">
    <property type="protein sequence ID" value="EAS49145.1"/>
    <property type="molecule type" value="Genomic_DNA"/>
</dbReference>
<evidence type="ECO:0000313" key="4">
    <source>
        <dbReference type="Proteomes" id="UP000000321"/>
    </source>
</evidence>
<feature type="signal peptide" evidence="1">
    <location>
        <begin position="1"/>
        <end position="25"/>
    </location>
</feature>
<dbReference type="HOGENOM" id="CLU_130914_0_0_5"/>
<feature type="domain" description="FecR protein" evidence="2">
    <location>
        <begin position="86"/>
        <end position="126"/>
    </location>
</feature>
<feature type="chain" id="PRO_5004197908" description="FecR protein domain-containing protein" evidence="1">
    <location>
        <begin position="26"/>
        <end position="171"/>
    </location>
</feature>
<dbReference type="Gene3D" id="2.60.120.1440">
    <property type="match status" value="1"/>
</dbReference>
<dbReference type="OrthoDB" id="7994644at2"/>
<comment type="caution">
    <text evidence="3">The sequence shown here is derived from an EMBL/GenBank/DDBJ whole genome shotgun (WGS) entry which is preliminary data.</text>
</comment>
<evidence type="ECO:0000256" key="1">
    <source>
        <dbReference type="SAM" id="SignalP"/>
    </source>
</evidence>
<protein>
    <recommendedName>
        <fullName evidence="2">FecR protein domain-containing protein</fullName>
    </recommendedName>
</protein>
<dbReference type="Pfam" id="PF04773">
    <property type="entry name" value="FecR"/>
    <property type="match status" value="1"/>
</dbReference>
<name>Q1YGT0_AURMS</name>
<proteinExistence type="predicted"/>
<evidence type="ECO:0000259" key="2">
    <source>
        <dbReference type="Pfam" id="PF04773"/>
    </source>
</evidence>
<dbReference type="InterPro" id="IPR006860">
    <property type="entry name" value="FecR"/>
</dbReference>
<sequence length="171" mass="18001">MQVSRSRTFAAVAALFLMTSPAAVAQQDRACTSVTLDDPPRTMIRCPGGLLIEAEATARLQILAPSSGGPPHAVRLDTKAVLIDLKTARPFQIMTPHAIASVRGTVYAVDVGPGTTAVFVAEGQVQVGRRRGPGAVLLGPGEGVDVSPGAPLAVRRWPQERVSRLLSRFGR</sequence>
<gene>
    <name evidence="3" type="ORF">SI859A1_02745</name>
</gene>
<accession>Q1YGT0</accession>
<reference evidence="3 4" key="1">
    <citation type="journal article" date="2008" name="Appl. Environ. Microbiol.">
        <title>Genomic insights into Mn(II) oxidation by the marine alphaproteobacterium Aurantimonas sp. strain SI85-9A1.</title>
        <authorList>
            <person name="Dick G.J."/>
            <person name="Podell S."/>
            <person name="Johnson H.A."/>
            <person name="Rivera-Espinoza Y."/>
            <person name="Bernier-Latmani R."/>
            <person name="McCarthy J.K."/>
            <person name="Torpey J.W."/>
            <person name="Clement B.G."/>
            <person name="Gaasterland T."/>
            <person name="Tebo B.M."/>
        </authorList>
    </citation>
    <scope>NUCLEOTIDE SEQUENCE [LARGE SCALE GENOMIC DNA]</scope>
    <source>
        <strain evidence="3 4">SI85-9A1</strain>
    </source>
</reference>
<evidence type="ECO:0000313" key="3">
    <source>
        <dbReference type="EMBL" id="EAS49145.1"/>
    </source>
</evidence>
<dbReference type="Proteomes" id="UP000000321">
    <property type="component" value="Unassembled WGS sequence"/>
</dbReference>
<keyword evidence="1" id="KW-0732">Signal</keyword>
<dbReference type="BioCyc" id="AURANTIMONAS:SI859A1_02745-MONOMER"/>
<keyword evidence="4" id="KW-1185">Reference proteome</keyword>
<organism evidence="3 4">
    <name type="scientific">Aurantimonas manganoxydans (strain ATCC BAA-1229 / DSM 21871 / SI85-9A1)</name>
    <dbReference type="NCBI Taxonomy" id="287752"/>
    <lineage>
        <taxon>Bacteria</taxon>
        <taxon>Pseudomonadati</taxon>
        <taxon>Pseudomonadota</taxon>
        <taxon>Alphaproteobacteria</taxon>
        <taxon>Hyphomicrobiales</taxon>
        <taxon>Aurantimonadaceae</taxon>
        <taxon>Aurantimonas</taxon>
    </lineage>
</organism>
<dbReference type="RefSeq" id="WP_009210567.1">
    <property type="nucleotide sequence ID" value="NZ_BBWP01000003.1"/>
</dbReference>